<evidence type="ECO:0000313" key="5">
    <source>
        <dbReference type="Proteomes" id="UP000248340"/>
    </source>
</evidence>
<evidence type="ECO:0000256" key="3">
    <source>
        <dbReference type="ARBA" id="ARBA00023002"/>
    </source>
</evidence>
<evidence type="ECO:0000256" key="2">
    <source>
        <dbReference type="ARBA" id="ARBA00022857"/>
    </source>
</evidence>
<gene>
    <name evidence="4" type="ORF">BO82DRAFT_399522</name>
</gene>
<name>A0A319CFR8_9EURO</name>
<dbReference type="EMBL" id="KZ821683">
    <property type="protein sequence ID" value="PYH84696.1"/>
    <property type="molecule type" value="Genomic_DNA"/>
</dbReference>
<protein>
    <recommendedName>
        <fullName evidence="6">NAD(P)-binding protein</fullName>
    </recommendedName>
</protein>
<dbReference type="VEuPathDB" id="FungiDB:BO82DRAFT_399522"/>
<dbReference type="Proteomes" id="UP000248340">
    <property type="component" value="Unassembled WGS sequence"/>
</dbReference>
<comment type="similarity">
    <text evidence="1">Belongs to the short-chain dehydrogenases/reductases (SDR) family.</text>
</comment>
<organism evidence="4 5">
    <name type="scientific">Aspergillus uvarum CBS 121591</name>
    <dbReference type="NCBI Taxonomy" id="1448315"/>
    <lineage>
        <taxon>Eukaryota</taxon>
        <taxon>Fungi</taxon>
        <taxon>Dikarya</taxon>
        <taxon>Ascomycota</taxon>
        <taxon>Pezizomycotina</taxon>
        <taxon>Eurotiomycetes</taxon>
        <taxon>Eurotiomycetidae</taxon>
        <taxon>Eurotiales</taxon>
        <taxon>Aspergillaceae</taxon>
        <taxon>Aspergillus</taxon>
        <taxon>Aspergillus subgen. Circumdati</taxon>
    </lineage>
</organism>
<dbReference type="STRING" id="1448315.A0A319CFR8"/>
<dbReference type="PANTHER" id="PTHR24320">
    <property type="entry name" value="RETINOL DEHYDROGENASE"/>
    <property type="match status" value="1"/>
</dbReference>
<keyword evidence="2" id="KW-0521">NADP</keyword>
<keyword evidence="3" id="KW-0560">Oxidoreductase</keyword>
<evidence type="ECO:0000256" key="1">
    <source>
        <dbReference type="ARBA" id="ARBA00006484"/>
    </source>
</evidence>
<evidence type="ECO:0008006" key="6">
    <source>
        <dbReference type="Google" id="ProtNLM"/>
    </source>
</evidence>
<evidence type="ECO:0000313" key="4">
    <source>
        <dbReference type="EMBL" id="PYH84696.1"/>
    </source>
</evidence>
<accession>A0A319CFR8</accession>
<keyword evidence="5" id="KW-1185">Reference proteome</keyword>
<dbReference type="PANTHER" id="PTHR24320:SF154">
    <property type="entry name" value="OXIDOREDUCTASE, SHORT-CHAIN DEHYDROGENASE_REDUCTASE FAMILY (AFU_ORTHOLOGUE AFUA_2G04560)"/>
    <property type="match status" value="1"/>
</dbReference>
<dbReference type="GeneID" id="37141864"/>
<dbReference type="GO" id="GO:0016491">
    <property type="term" value="F:oxidoreductase activity"/>
    <property type="evidence" value="ECO:0007669"/>
    <property type="project" value="UniProtKB-KW"/>
</dbReference>
<dbReference type="AlphaFoldDB" id="A0A319CFR8"/>
<dbReference type="OrthoDB" id="191139at2759"/>
<sequence>MARPPGLTTHGYEIQFGTNHLGHALLIQKLLPRLQATAVEGHDIHEHPAFAGWSRYGQSKLASLLYARELARRYPELTSISLTPEVVNTGLVGKPGLLEPGVCLWAATTATAHLTNGGFYEPVGVLLSKLDSAAEDEELAKRWWDWTDEALRPFL</sequence>
<dbReference type="InterPro" id="IPR036291">
    <property type="entry name" value="NAD(P)-bd_dom_sf"/>
</dbReference>
<dbReference type="SUPFAM" id="SSF51735">
    <property type="entry name" value="NAD(P)-binding Rossmann-fold domains"/>
    <property type="match status" value="1"/>
</dbReference>
<dbReference type="Gene3D" id="3.40.50.720">
    <property type="entry name" value="NAD(P)-binding Rossmann-like Domain"/>
    <property type="match status" value="1"/>
</dbReference>
<proteinExistence type="inferred from homology"/>
<reference evidence="4 5" key="1">
    <citation type="submission" date="2016-12" db="EMBL/GenBank/DDBJ databases">
        <title>The genomes of Aspergillus section Nigri reveals drivers in fungal speciation.</title>
        <authorList>
            <consortium name="DOE Joint Genome Institute"/>
            <person name="Vesth T.C."/>
            <person name="Nybo J."/>
            <person name="Theobald S."/>
            <person name="Brandl J."/>
            <person name="Frisvad J.C."/>
            <person name="Nielsen K.F."/>
            <person name="Lyhne E.K."/>
            <person name="Kogle M.E."/>
            <person name="Kuo A."/>
            <person name="Riley R."/>
            <person name="Clum A."/>
            <person name="Nolan M."/>
            <person name="Lipzen A."/>
            <person name="Salamov A."/>
            <person name="Henrissat B."/>
            <person name="Wiebenga A."/>
            <person name="De Vries R.P."/>
            <person name="Grigoriev I.V."/>
            <person name="Mortensen U.H."/>
            <person name="Andersen M.R."/>
            <person name="Baker S.E."/>
        </authorList>
    </citation>
    <scope>NUCLEOTIDE SEQUENCE [LARGE SCALE GENOMIC DNA]</scope>
    <source>
        <strain evidence="4 5">CBS 121591</strain>
    </source>
</reference>
<dbReference type="RefSeq" id="XP_025494896.1">
    <property type="nucleotide sequence ID" value="XM_025639122.1"/>
</dbReference>